<evidence type="ECO:0000256" key="1">
    <source>
        <dbReference type="SAM" id="Phobius"/>
    </source>
</evidence>
<dbReference type="PANTHER" id="PTHR34153:SF2">
    <property type="entry name" value="SI:CH211-262H13.3-RELATED"/>
    <property type="match status" value="1"/>
</dbReference>
<evidence type="ECO:0000313" key="2">
    <source>
        <dbReference type="EMBL" id="KAH7940110.1"/>
    </source>
</evidence>
<comment type="caution">
    <text evidence="2">The sequence shown here is derived from an EMBL/GenBank/DDBJ whole genome shotgun (WGS) entry which is preliminary data.</text>
</comment>
<keyword evidence="3" id="KW-1185">Reference proteome</keyword>
<dbReference type="Proteomes" id="UP000821837">
    <property type="component" value="Chromosome 8"/>
</dbReference>
<keyword evidence="1" id="KW-1133">Transmembrane helix</keyword>
<sequence>MNTSRDAVKSRVRREVDALFETFGHPDEACGSSQPKFQRQVLTQLAGLRVVQQQQGQLLGDLVTRFARRNMEAQANSEPLVAMPFDDYGTLKQFDCTLTGTRKEVFIRELAVKGGANPAACTKRMLRYVMTDHLACQFSWQGRKGKLSFCQMQLPSCITCAVQTAHEASDFTVEMAIREWLRHAPARQRNAIAKDVERVQRFSRRWWSFTIALVYVVAIIAGIGNLACGLLNNIFHRARTTSGEVVIRRAEVFSCTPSIKQFPTLNWLFLL</sequence>
<reference evidence="2" key="2">
    <citation type="submission" date="2021-09" db="EMBL/GenBank/DDBJ databases">
        <authorList>
            <person name="Jia N."/>
            <person name="Wang J."/>
            <person name="Shi W."/>
            <person name="Du L."/>
            <person name="Sun Y."/>
            <person name="Zhan W."/>
            <person name="Jiang J."/>
            <person name="Wang Q."/>
            <person name="Zhang B."/>
            <person name="Ji P."/>
            <person name="Sakyi L.B."/>
            <person name="Cui X."/>
            <person name="Yuan T."/>
            <person name="Jiang B."/>
            <person name="Yang W."/>
            <person name="Lam T.T.-Y."/>
            <person name="Chang Q."/>
            <person name="Ding S."/>
            <person name="Wang X."/>
            <person name="Zhu J."/>
            <person name="Ruan X."/>
            <person name="Zhao L."/>
            <person name="Wei J."/>
            <person name="Que T."/>
            <person name="Du C."/>
            <person name="Cheng J."/>
            <person name="Dai P."/>
            <person name="Han X."/>
            <person name="Huang E."/>
            <person name="Gao Y."/>
            <person name="Liu J."/>
            <person name="Shao H."/>
            <person name="Ye R."/>
            <person name="Li L."/>
            <person name="Wei W."/>
            <person name="Wang X."/>
            <person name="Wang C."/>
            <person name="Huo Q."/>
            <person name="Li W."/>
            <person name="Guo W."/>
            <person name="Chen H."/>
            <person name="Chen S."/>
            <person name="Zhou L."/>
            <person name="Zhou L."/>
            <person name="Ni X."/>
            <person name="Tian J."/>
            <person name="Zhou Y."/>
            <person name="Sheng Y."/>
            <person name="Liu T."/>
            <person name="Pan Y."/>
            <person name="Xia L."/>
            <person name="Li J."/>
            <person name="Zhao F."/>
            <person name="Cao W."/>
        </authorList>
    </citation>
    <scope>NUCLEOTIDE SEQUENCE</scope>
    <source>
        <strain evidence="2">Rsan-2018</strain>
        <tissue evidence="2">Larvae</tissue>
    </source>
</reference>
<reference evidence="2" key="1">
    <citation type="journal article" date="2020" name="Cell">
        <title>Large-Scale Comparative Analyses of Tick Genomes Elucidate Their Genetic Diversity and Vector Capacities.</title>
        <authorList>
            <consortium name="Tick Genome and Microbiome Consortium (TIGMIC)"/>
            <person name="Jia N."/>
            <person name="Wang J."/>
            <person name="Shi W."/>
            <person name="Du L."/>
            <person name="Sun Y."/>
            <person name="Zhan W."/>
            <person name="Jiang J.F."/>
            <person name="Wang Q."/>
            <person name="Zhang B."/>
            <person name="Ji P."/>
            <person name="Bell-Sakyi L."/>
            <person name="Cui X.M."/>
            <person name="Yuan T.T."/>
            <person name="Jiang B.G."/>
            <person name="Yang W.F."/>
            <person name="Lam T.T."/>
            <person name="Chang Q.C."/>
            <person name="Ding S.J."/>
            <person name="Wang X.J."/>
            <person name="Zhu J.G."/>
            <person name="Ruan X.D."/>
            <person name="Zhao L."/>
            <person name="Wei J.T."/>
            <person name="Ye R.Z."/>
            <person name="Que T.C."/>
            <person name="Du C.H."/>
            <person name="Zhou Y.H."/>
            <person name="Cheng J.X."/>
            <person name="Dai P.F."/>
            <person name="Guo W.B."/>
            <person name="Han X.H."/>
            <person name="Huang E.J."/>
            <person name="Li L.F."/>
            <person name="Wei W."/>
            <person name="Gao Y.C."/>
            <person name="Liu J.Z."/>
            <person name="Shao H.Z."/>
            <person name="Wang X."/>
            <person name="Wang C.C."/>
            <person name="Yang T.C."/>
            <person name="Huo Q.B."/>
            <person name="Li W."/>
            <person name="Chen H.Y."/>
            <person name="Chen S.E."/>
            <person name="Zhou L.G."/>
            <person name="Ni X.B."/>
            <person name="Tian J.H."/>
            <person name="Sheng Y."/>
            <person name="Liu T."/>
            <person name="Pan Y.S."/>
            <person name="Xia L.Y."/>
            <person name="Li J."/>
            <person name="Zhao F."/>
            <person name="Cao W.C."/>
        </authorList>
    </citation>
    <scope>NUCLEOTIDE SEQUENCE</scope>
    <source>
        <strain evidence="2">Rsan-2018</strain>
    </source>
</reference>
<proteinExistence type="predicted"/>
<accession>A0A9D4PFQ2</accession>
<gene>
    <name evidence="2" type="ORF">HPB52_021859</name>
</gene>
<dbReference type="VEuPathDB" id="VectorBase:RSAN_037135"/>
<keyword evidence="1" id="KW-0812">Transmembrane</keyword>
<organism evidence="2 3">
    <name type="scientific">Rhipicephalus sanguineus</name>
    <name type="common">Brown dog tick</name>
    <name type="synonym">Ixodes sanguineus</name>
    <dbReference type="NCBI Taxonomy" id="34632"/>
    <lineage>
        <taxon>Eukaryota</taxon>
        <taxon>Metazoa</taxon>
        <taxon>Ecdysozoa</taxon>
        <taxon>Arthropoda</taxon>
        <taxon>Chelicerata</taxon>
        <taxon>Arachnida</taxon>
        <taxon>Acari</taxon>
        <taxon>Parasitiformes</taxon>
        <taxon>Ixodida</taxon>
        <taxon>Ixodoidea</taxon>
        <taxon>Ixodidae</taxon>
        <taxon>Rhipicephalinae</taxon>
        <taxon>Rhipicephalus</taxon>
        <taxon>Rhipicephalus</taxon>
    </lineage>
</organism>
<dbReference type="AlphaFoldDB" id="A0A9D4PFQ2"/>
<dbReference type="PANTHER" id="PTHR34153">
    <property type="entry name" value="SI:CH211-262H13.3-RELATED-RELATED"/>
    <property type="match status" value="1"/>
</dbReference>
<keyword evidence="1" id="KW-0472">Membrane</keyword>
<feature type="transmembrane region" description="Helical" evidence="1">
    <location>
        <begin position="206"/>
        <end position="231"/>
    </location>
</feature>
<name>A0A9D4PFQ2_RHISA</name>
<dbReference type="EMBL" id="JABSTV010001254">
    <property type="protein sequence ID" value="KAH7940110.1"/>
    <property type="molecule type" value="Genomic_DNA"/>
</dbReference>
<evidence type="ECO:0000313" key="3">
    <source>
        <dbReference type="Proteomes" id="UP000821837"/>
    </source>
</evidence>
<evidence type="ECO:0008006" key="4">
    <source>
        <dbReference type="Google" id="ProtNLM"/>
    </source>
</evidence>
<protein>
    <recommendedName>
        <fullName evidence="4">DUF4806 domain-containing protein</fullName>
    </recommendedName>
</protein>